<evidence type="ECO:0000313" key="6">
    <source>
        <dbReference type="Proteomes" id="UP000267027"/>
    </source>
</evidence>
<dbReference type="EMBL" id="UYYA01004958">
    <property type="protein sequence ID" value="VDM63849.1"/>
    <property type="molecule type" value="Genomic_DNA"/>
</dbReference>
<dbReference type="GO" id="GO:0005886">
    <property type="term" value="C:plasma membrane"/>
    <property type="evidence" value="ECO:0007669"/>
    <property type="project" value="TreeGrafter"/>
</dbReference>
<dbReference type="Pfam" id="PF08005">
    <property type="entry name" value="PHR"/>
    <property type="match status" value="1"/>
</dbReference>
<dbReference type="PROSITE" id="PS50012">
    <property type="entry name" value="RCC1_3"/>
    <property type="match status" value="1"/>
</dbReference>
<dbReference type="OMA" id="PARTYLT"/>
<gene>
    <name evidence="5" type="ORF">ACOC_LOCUS12264</name>
</gene>
<dbReference type="OrthoDB" id="636773at2759"/>
<evidence type="ECO:0000259" key="4">
    <source>
        <dbReference type="Pfam" id="PF08005"/>
    </source>
</evidence>
<reference evidence="5 6" key="2">
    <citation type="submission" date="2018-11" db="EMBL/GenBank/DDBJ databases">
        <authorList>
            <consortium name="Pathogen Informatics"/>
        </authorList>
    </citation>
    <scope>NUCLEOTIDE SEQUENCE [LARGE SCALE GENOMIC DNA]</scope>
    <source>
        <strain evidence="5 6">Costa Rica</strain>
    </source>
</reference>
<feature type="domain" description="PHR" evidence="4">
    <location>
        <begin position="782"/>
        <end position="939"/>
    </location>
</feature>
<dbReference type="GO" id="GO:0061630">
    <property type="term" value="F:ubiquitin protein ligase activity"/>
    <property type="evidence" value="ECO:0007669"/>
    <property type="project" value="TreeGrafter"/>
</dbReference>
<feature type="region of interest" description="Disordered" evidence="3">
    <location>
        <begin position="935"/>
        <end position="955"/>
    </location>
</feature>
<dbReference type="GO" id="GO:0008582">
    <property type="term" value="P:regulation of synaptic assembly at neuromuscular junction"/>
    <property type="evidence" value="ECO:0007669"/>
    <property type="project" value="TreeGrafter"/>
</dbReference>
<dbReference type="InterPro" id="IPR000408">
    <property type="entry name" value="Reg_chr_condens"/>
</dbReference>
<dbReference type="STRING" id="334426.A0A158PM66"/>
<proteinExistence type="predicted"/>
<dbReference type="Pfam" id="PF13540">
    <property type="entry name" value="RCC1_2"/>
    <property type="match status" value="1"/>
</dbReference>
<keyword evidence="1" id="KW-0833">Ubl conjugation pathway</keyword>
<accession>A0A158PM66</accession>
<dbReference type="Gene3D" id="2.130.10.30">
    <property type="entry name" value="Regulator of chromosome condensation 1/beta-lactamase-inhibitor protein II"/>
    <property type="match status" value="2"/>
</dbReference>
<dbReference type="InterPro" id="IPR038648">
    <property type="entry name" value="PHR_sf"/>
</dbReference>
<dbReference type="Gene3D" id="2.60.120.820">
    <property type="entry name" value="PHR domain"/>
    <property type="match status" value="1"/>
</dbReference>
<feature type="repeat" description="RCC1" evidence="2">
    <location>
        <begin position="491"/>
        <end position="542"/>
    </location>
</feature>
<sequence length="955" mass="104286">MSYFLREFVPRDSSSTLSIPSPQKVSEQYGRLIKKYYPVRSNDSVLRVPLLKDSDEAQRVANVRATVEEVRSQVNENAEQDARIYGDLLEKKEIVENASNSNRMENLRGGVERSDHATGTQLVCVGLSCVFDVLRQLSRKDSELCVQALDSLMALLQNFNSSCDELQVPENLHRLSVMIQHKACKGSEAEYVVLPTDCMQTALFSDDQTADFHIGKDISFLQSKSGKIYYAGNGINYGLQETGTTWMELVLPESIVEMSVGAEYALFRAGSGHAWIAGGDDGRRTGKLRRLLTMNRRKTQSISCAAGSYGYVTDNGRVYVGGRHGMSVYPETGQILGLDGTHISSIVLGKTHAVAVSKQGYVYTWGLNNLNQCGRVEDLPSYCAQCGLCSARGSACPLQDFAGKAVTCSCGPGETTCLRCGVCRTCGESTQPRPDGDQPARTYLTPARVNIVKAQQNVKVYLKILYSTSLGCQVSSVSCGNFHTVLLAADGSVFSFGSNCHGQLGTGDINSKIEPQLVLLPSDVQVAQVAAGANHTVLRTTLGAVYTFGAHRMGQLIRFDLAIKLNFGRFSTYGVNIFRPSNEDHYWHAVPGRVPGFGPGCESFATWIGAVGDVTLIHSHTVLLHPEDIIGAQLVASKRDLFIFPRQVGKEYLAIHRKHGNFSHHSLGPCGLYTSWCLESQYDILWSYNAAEMRVQANSVHLSTPKEIHPDGLNSLAFLHSPEWAVPLENPSTCSSVQLGMSLLSCTYSAMIITKGRLWNEKDFITSPEHGESRAIGRSVVCRFDSTGGGWGYSPHSIEAIQVKTNKEVRLLGIGLYGGRGEYIAKWGDNWFSNTCVVKFSSVAIKIFRLPSDGSDEQCAELLSESDETLYDCGQREAAALMLAQPVLMRANHWHVVSAKISGPSSDCGATGRRVVESSDDVIFTFRNSAISNNGTDVASFPGDGPSFANEKRDE</sequence>
<keyword evidence="6" id="KW-1185">Reference proteome</keyword>
<dbReference type="PROSITE" id="PS00626">
    <property type="entry name" value="RCC1_2"/>
    <property type="match status" value="1"/>
</dbReference>
<evidence type="ECO:0000256" key="1">
    <source>
        <dbReference type="ARBA" id="ARBA00022786"/>
    </source>
</evidence>
<organism evidence="7">
    <name type="scientific">Angiostrongylus costaricensis</name>
    <name type="common">Nematode worm</name>
    <dbReference type="NCBI Taxonomy" id="334426"/>
    <lineage>
        <taxon>Eukaryota</taxon>
        <taxon>Metazoa</taxon>
        <taxon>Ecdysozoa</taxon>
        <taxon>Nematoda</taxon>
        <taxon>Chromadorea</taxon>
        <taxon>Rhabditida</taxon>
        <taxon>Rhabditina</taxon>
        <taxon>Rhabditomorpha</taxon>
        <taxon>Strongyloidea</taxon>
        <taxon>Metastrongylidae</taxon>
        <taxon>Angiostrongylus</taxon>
    </lineage>
</organism>
<name>A0A158PM66_ANGCS</name>
<dbReference type="GO" id="GO:0005634">
    <property type="term" value="C:nucleus"/>
    <property type="evidence" value="ECO:0007669"/>
    <property type="project" value="TreeGrafter"/>
</dbReference>
<evidence type="ECO:0000313" key="7">
    <source>
        <dbReference type="WBParaSite" id="ACOC_0001226301-mRNA-1"/>
    </source>
</evidence>
<dbReference type="SUPFAM" id="SSF50985">
    <property type="entry name" value="RCC1/BLIP-II"/>
    <property type="match status" value="1"/>
</dbReference>
<dbReference type="AlphaFoldDB" id="A0A158PM66"/>
<dbReference type="PANTHER" id="PTHR45943:SF1">
    <property type="entry name" value="E3 UBIQUITIN-PROTEIN LIGASE MYCBP2"/>
    <property type="match status" value="1"/>
</dbReference>
<dbReference type="Pfam" id="PF00415">
    <property type="entry name" value="RCC1"/>
    <property type="match status" value="1"/>
</dbReference>
<dbReference type="Proteomes" id="UP000267027">
    <property type="component" value="Unassembled WGS sequence"/>
</dbReference>
<dbReference type="WBParaSite" id="ACOC_0001226301-mRNA-1">
    <property type="protein sequence ID" value="ACOC_0001226301-mRNA-1"/>
    <property type="gene ID" value="ACOC_0001226301"/>
</dbReference>
<protein>
    <submittedName>
        <fullName evidence="7">PHR domain-containing protein</fullName>
    </submittedName>
</protein>
<dbReference type="PANTHER" id="PTHR45943">
    <property type="entry name" value="E3 UBIQUITIN-PROTEIN LIGASE MYCBP2"/>
    <property type="match status" value="1"/>
</dbReference>
<evidence type="ECO:0000313" key="5">
    <source>
        <dbReference type="EMBL" id="VDM63849.1"/>
    </source>
</evidence>
<dbReference type="InterPro" id="IPR012983">
    <property type="entry name" value="PHR"/>
</dbReference>
<reference evidence="7" key="1">
    <citation type="submission" date="2016-04" db="UniProtKB">
        <authorList>
            <consortium name="WormBaseParasite"/>
        </authorList>
    </citation>
    <scope>IDENTIFICATION</scope>
</reference>
<dbReference type="GO" id="GO:0007411">
    <property type="term" value="P:axon guidance"/>
    <property type="evidence" value="ECO:0007669"/>
    <property type="project" value="TreeGrafter"/>
</dbReference>
<evidence type="ECO:0000256" key="3">
    <source>
        <dbReference type="SAM" id="MobiDB-lite"/>
    </source>
</evidence>
<dbReference type="InterPro" id="IPR009091">
    <property type="entry name" value="RCC1/BLIP-II"/>
</dbReference>
<evidence type="ECO:0000256" key="2">
    <source>
        <dbReference type="PROSITE-ProRule" id="PRU00235"/>
    </source>
</evidence>